<dbReference type="EMBL" id="BK016148">
    <property type="protein sequence ID" value="DAF98479.1"/>
    <property type="molecule type" value="Genomic_DNA"/>
</dbReference>
<name>A0A8S5UVH2_9CAUD</name>
<organism evidence="1">
    <name type="scientific">Siphoviridae sp. ctJgf18</name>
    <dbReference type="NCBI Taxonomy" id="2825435"/>
    <lineage>
        <taxon>Viruses</taxon>
        <taxon>Duplodnaviria</taxon>
        <taxon>Heunggongvirae</taxon>
        <taxon>Uroviricota</taxon>
        <taxon>Caudoviricetes</taxon>
    </lineage>
</organism>
<dbReference type="Pfam" id="PF17318">
    <property type="entry name" value="DUF5361"/>
    <property type="match status" value="1"/>
</dbReference>
<reference evidence="1" key="1">
    <citation type="journal article" date="2021" name="Proc. Natl. Acad. Sci. U.S.A.">
        <title>A Catalog of Tens of Thousands of Viruses from Human Metagenomes Reveals Hidden Associations with Chronic Diseases.</title>
        <authorList>
            <person name="Tisza M.J."/>
            <person name="Buck C.B."/>
        </authorList>
    </citation>
    <scope>NUCLEOTIDE SEQUENCE</scope>
    <source>
        <strain evidence="1">CtJgf18</strain>
    </source>
</reference>
<accession>A0A8S5UVH2</accession>
<dbReference type="InterPro" id="IPR035286">
    <property type="entry name" value="DUF5361"/>
</dbReference>
<sequence>MIKLDEDALICDLAETYNIYDYKQLPLLKVAVFSYGLRDDSRIKKLMSDQIVSLDTLLLSLMVDKLSLSLWLQTKDGQKGINQPKSIASQFIHREEKEEDRDYLVFQSGEEFERCYKERLASLGGDD</sequence>
<proteinExistence type="predicted"/>
<protein>
    <recommendedName>
        <fullName evidence="2">Phage protein</fullName>
    </recommendedName>
</protein>
<evidence type="ECO:0000313" key="1">
    <source>
        <dbReference type="EMBL" id="DAF98479.1"/>
    </source>
</evidence>
<evidence type="ECO:0008006" key="2">
    <source>
        <dbReference type="Google" id="ProtNLM"/>
    </source>
</evidence>